<dbReference type="GO" id="GO:0015630">
    <property type="term" value="C:microtubule cytoskeleton"/>
    <property type="evidence" value="ECO:0007669"/>
    <property type="project" value="TreeGrafter"/>
</dbReference>
<dbReference type="AlphaFoldDB" id="A0A7S0WT12"/>
<evidence type="ECO:0000256" key="4">
    <source>
        <dbReference type="ARBA" id="ARBA00022846"/>
    </source>
</evidence>
<dbReference type="InterPro" id="IPR000435">
    <property type="entry name" value="Tektins"/>
</dbReference>
<keyword evidence="3" id="KW-0963">Cytoplasm</keyword>
<dbReference type="GO" id="GO:0005929">
    <property type="term" value="C:cilium"/>
    <property type="evidence" value="ECO:0007669"/>
    <property type="project" value="UniProtKB-ARBA"/>
</dbReference>
<comment type="similarity">
    <text evidence="2">Belongs to the tektin family.</text>
</comment>
<evidence type="ECO:0000256" key="8">
    <source>
        <dbReference type="ARBA" id="ARBA00023273"/>
    </source>
</evidence>
<evidence type="ECO:0000313" key="11">
    <source>
        <dbReference type="EMBL" id="CAD8682683.1"/>
    </source>
</evidence>
<evidence type="ECO:0000256" key="1">
    <source>
        <dbReference type="ARBA" id="ARBA00004611"/>
    </source>
</evidence>
<evidence type="ECO:0000256" key="6">
    <source>
        <dbReference type="ARBA" id="ARBA00023069"/>
    </source>
</evidence>
<dbReference type="PANTHER" id="PTHR19960">
    <property type="entry name" value="TEKTIN"/>
    <property type="match status" value="1"/>
</dbReference>
<comment type="subcellular location">
    <subcellularLocation>
        <location evidence="1">Cytoplasm</location>
        <location evidence="1">Cytoskeleton</location>
        <location evidence="1">Flagellum axoneme</location>
    </subcellularLocation>
</comment>
<gene>
    <name evidence="11" type="ORF">POBO1169_LOCUS16033</name>
</gene>
<keyword evidence="6" id="KW-0969">Cilium</keyword>
<evidence type="ECO:0000256" key="3">
    <source>
        <dbReference type="ARBA" id="ARBA00022490"/>
    </source>
</evidence>
<accession>A0A7S0WT12</accession>
<protein>
    <recommendedName>
        <fullName evidence="12">Tektin</fullName>
    </recommendedName>
</protein>
<evidence type="ECO:0000256" key="2">
    <source>
        <dbReference type="ARBA" id="ARBA00007209"/>
    </source>
</evidence>
<name>A0A7S0WT12_9CHLO</name>
<evidence type="ECO:0000256" key="10">
    <source>
        <dbReference type="SAM" id="MobiDB-lite"/>
    </source>
</evidence>
<dbReference type="InterPro" id="IPR048256">
    <property type="entry name" value="Tektin-like"/>
</dbReference>
<sequence>MSRPNSGASKASRPGTGSAMSGGIPESDAMIMLPPIDGFGHKLQQEWALSTGHLLMRSGHAAKLANFQQLQNRKEMSNNIRITMQAEAKTVRALRNKLHQLKNFKAILENTLDKTEFDISKLQECKERLQMERERVNHNLEINMDRRQHRAQRPQAELVHDGAFKQLDNETTLLQDILSKIDLCLEEVEDMLDHLNKVKWMLTSDLADKSAAIDLDTKCVDLGYTWPECENPEDSLPPQKLFHVPTTWKVQTMQGIELALQQLQEANDLRLKAAKIAHNAKLAEKIQYDTVQKALEKRCQSINRMKREMMGKLNLVNHEIADLTRTKHRLEESHGLKNPALKITWERYQTRCQRPDRELVHDEVEHALKEQYELLMQNHAVMFKQLEHVNKSLDDLHRCKAELDMSIADKNETLEMERQCYAMAPPRPRTRGVLLGWHPVAEYQGHRESTVSWDTAASTKTMSY</sequence>
<evidence type="ECO:0000256" key="5">
    <source>
        <dbReference type="ARBA" id="ARBA00023054"/>
    </source>
</evidence>
<keyword evidence="7" id="KW-0206">Cytoskeleton</keyword>
<dbReference type="PANTHER" id="PTHR19960:SF25">
    <property type="entry name" value="TEKTIN-1"/>
    <property type="match status" value="1"/>
</dbReference>
<reference evidence="11" key="1">
    <citation type="submission" date="2021-01" db="EMBL/GenBank/DDBJ databases">
        <authorList>
            <person name="Corre E."/>
            <person name="Pelletier E."/>
            <person name="Niang G."/>
            <person name="Scheremetjew M."/>
            <person name="Finn R."/>
            <person name="Kale V."/>
            <person name="Holt S."/>
            <person name="Cochrane G."/>
            <person name="Meng A."/>
            <person name="Brown T."/>
            <person name="Cohen L."/>
        </authorList>
    </citation>
    <scope>NUCLEOTIDE SEQUENCE</scope>
    <source>
        <strain evidence="11">CCMP722</strain>
    </source>
</reference>
<dbReference type="GO" id="GO:0060294">
    <property type="term" value="P:cilium movement involved in cell motility"/>
    <property type="evidence" value="ECO:0007669"/>
    <property type="project" value="InterPro"/>
</dbReference>
<evidence type="ECO:0008006" key="12">
    <source>
        <dbReference type="Google" id="ProtNLM"/>
    </source>
</evidence>
<organism evidence="11">
    <name type="scientific">Pyramimonas obovata</name>
    <dbReference type="NCBI Taxonomy" id="1411642"/>
    <lineage>
        <taxon>Eukaryota</taxon>
        <taxon>Viridiplantae</taxon>
        <taxon>Chlorophyta</taxon>
        <taxon>Pyramimonadophyceae</taxon>
        <taxon>Pyramimonadales</taxon>
        <taxon>Pyramimonadaceae</taxon>
        <taxon>Pyramimonas</taxon>
        <taxon>Pyramimonas incertae sedis</taxon>
    </lineage>
</organism>
<dbReference type="Pfam" id="PF03148">
    <property type="entry name" value="Tektin"/>
    <property type="match status" value="1"/>
</dbReference>
<proteinExistence type="inferred from homology"/>
<keyword evidence="8" id="KW-0966">Cell projection</keyword>
<dbReference type="GO" id="GO:0060271">
    <property type="term" value="P:cilium assembly"/>
    <property type="evidence" value="ECO:0007669"/>
    <property type="project" value="TreeGrafter"/>
</dbReference>
<feature type="coiled-coil region" evidence="9">
    <location>
        <begin position="91"/>
        <end position="139"/>
    </location>
</feature>
<dbReference type="EMBL" id="HBFA01031862">
    <property type="protein sequence ID" value="CAD8682683.1"/>
    <property type="molecule type" value="Transcribed_RNA"/>
</dbReference>
<keyword evidence="5 9" id="KW-0175">Coiled coil</keyword>
<evidence type="ECO:0000256" key="7">
    <source>
        <dbReference type="ARBA" id="ARBA00023212"/>
    </source>
</evidence>
<dbReference type="GO" id="GO:0005737">
    <property type="term" value="C:cytoplasm"/>
    <property type="evidence" value="ECO:0007669"/>
    <property type="project" value="UniProtKB-ARBA"/>
</dbReference>
<keyword evidence="4" id="KW-0282">Flagellum</keyword>
<feature type="region of interest" description="Disordered" evidence="10">
    <location>
        <begin position="1"/>
        <end position="26"/>
    </location>
</feature>
<dbReference type="GO" id="GO:0005634">
    <property type="term" value="C:nucleus"/>
    <property type="evidence" value="ECO:0007669"/>
    <property type="project" value="TreeGrafter"/>
</dbReference>
<evidence type="ECO:0000256" key="9">
    <source>
        <dbReference type="SAM" id="Coils"/>
    </source>
</evidence>